<evidence type="ECO:0000259" key="7">
    <source>
        <dbReference type="Pfam" id="PF23144"/>
    </source>
</evidence>
<protein>
    <recommendedName>
        <fullName evidence="7">Receptor-type tyrosine-protein phosphatase U-like Fn3 domain-containing protein</fullName>
    </recommendedName>
</protein>
<dbReference type="GO" id="GO:0016020">
    <property type="term" value="C:membrane"/>
    <property type="evidence" value="ECO:0007669"/>
    <property type="project" value="UniProtKB-SubCell"/>
</dbReference>
<dbReference type="Proteomes" id="UP001529510">
    <property type="component" value="Unassembled WGS sequence"/>
</dbReference>
<keyword evidence="3" id="KW-0732">Signal</keyword>
<keyword evidence="6" id="KW-0325">Glycoprotein</keyword>
<dbReference type="AlphaFoldDB" id="A0ABD0RP77"/>
<organism evidence="8 9">
    <name type="scientific">Cirrhinus mrigala</name>
    <name type="common">Mrigala</name>
    <dbReference type="NCBI Taxonomy" id="683832"/>
    <lineage>
        <taxon>Eukaryota</taxon>
        <taxon>Metazoa</taxon>
        <taxon>Chordata</taxon>
        <taxon>Craniata</taxon>
        <taxon>Vertebrata</taxon>
        <taxon>Euteleostomi</taxon>
        <taxon>Actinopterygii</taxon>
        <taxon>Neopterygii</taxon>
        <taxon>Teleostei</taxon>
        <taxon>Ostariophysi</taxon>
        <taxon>Cypriniformes</taxon>
        <taxon>Cyprinidae</taxon>
        <taxon>Labeoninae</taxon>
        <taxon>Labeonini</taxon>
        <taxon>Cirrhinus</taxon>
    </lineage>
</organism>
<evidence type="ECO:0000256" key="4">
    <source>
        <dbReference type="ARBA" id="ARBA00022989"/>
    </source>
</evidence>
<comment type="subcellular location">
    <subcellularLocation>
        <location evidence="1">Membrane</location>
        <topology evidence="1">Single-pass type I membrane protein</topology>
    </subcellularLocation>
</comment>
<evidence type="ECO:0000313" key="8">
    <source>
        <dbReference type="EMBL" id="KAL0200327.1"/>
    </source>
</evidence>
<gene>
    <name evidence="8" type="ORF">M9458_003514</name>
</gene>
<evidence type="ECO:0000256" key="6">
    <source>
        <dbReference type="ARBA" id="ARBA00023180"/>
    </source>
</evidence>
<keyword evidence="2" id="KW-0812">Transmembrane</keyword>
<dbReference type="EMBL" id="JAMKFB020000002">
    <property type="protein sequence ID" value="KAL0200327.1"/>
    <property type="molecule type" value="Genomic_DNA"/>
</dbReference>
<keyword evidence="4" id="KW-1133">Transmembrane helix</keyword>
<name>A0ABD0RP77_CIRMR</name>
<dbReference type="Pfam" id="PF23144">
    <property type="entry name" value="Fn3_PTPRU"/>
    <property type="match status" value="1"/>
</dbReference>
<feature type="non-terminal residue" evidence="8">
    <location>
        <position position="1"/>
    </location>
</feature>
<keyword evidence="9" id="KW-1185">Reference proteome</keyword>
<evidence type="ECO:0000256" key="1">
    <source>
        <dbReference type="ARBA" id="ARBA00004479"/>
    </source>
</evidence>
<keyword evidence="5" id="KW-0472">Membrane</keyword>
<sequence length="73" mass="8413">SSEGALLRRRRHADTVRPYIAAKLPSLPDAFTLGDEKTYNGFYNRPLPNNQHYQCFVMAELKDQYPVTANEKQ</sequence>
<evidence type="ECO:0000256" key="2">
    <source>
        <dbReference type="ARBA" id="ARBA00022692"/>
    </source>
</evidence>
<proteinExistence type="predicted"/>
<comment type="caution">
    <text evidence="8">The sequence shown here is derived from an EMBL/GenBank/DDBJ whole genome shotgun (WGS) entry which is preliminary data.</text>
</comment>
<evidence type="ECO:0000313" key="9">
    <source>
        <dbReference type="Proteomes" id="UP001529510"/>
    </source>
</evidence>
<feature type="non-terminal residue" evidence="8">
    <location>
        <position position="73"/>
    </location>
</feature>
<evidence type="ECO:0000256" key="3">
    <source>
        <dbReference type="ARBA" id="ARBA00022729"/>
    </source>
</evidence>
<accession>A0ABD0RP77</accession>
<reference evidence="8 9" key="1">
    <citation type="submission" date="2024-05" db="EMBL/GenBank/DDBJ databases">
        <title>Genome sequencing and assembly of Indian major carp, Cirrhinus mrigala (Hamilton, 1822).</title>
        <authorList>
            <person name="Mohindra V."/>
            <person name="Chowdhury L.M."/>
            <person name="Lal K."/>
            <person name="Jena J.K."/>
        </authorList>
    </citation>
    <scope>NUCLEOTIDE SEQUENCE [LARGE SCALE GENOMIC DNA]</scope>
    <source>
        <strain evidence="8">CM1030</strain>
        <tissue evidence="8">Blood</tissue>
    </source>
</reference>
<evidence type="ECO:0000256" key="5">
    <source>
        <dbReference type="ARBA" id="ARBA00023136"/>
    </source>
</evidence>
<feature type="domain" description="Receptor-type tyrosine-protein phosphatase U-like Fn3" evidence="7">
    <location>
        <begin position="12"/>
        <end position="59"/>
    </location>
</feature>
<dbReference type="InterPro" id="IPR057598">
    <property type="entry name" value="Fn3_PTPRU"/>
</dbReference>